<dbReference type="EMBL" id="PFAO01000037">
    <property type="protein sequence ID" value="PIT95284.1"/>
    <property type="molecule type" value="Genomic_DNA"/>
</dbReference>
<evidence type="ECO:0000256" key="1">
    <source>
        <dbReference type="SAM" id="Phobius"/>
    </source>
</evidence>
<keyword evidence="1" id="KW-0812">Transmembrane</keyword>
<dbReference type="Proteomes" id="UP000228964">
    <property type="component" value="Unassembled WGS sequence"/>
</dbReference>
<name>A0A2M6WR99_9BACT</name>
<reference evidence="3" key="1">
    <citation type="submission" date="2017-09" db="EMBL/GenBank/DDBJ databases">
        <title>Depth-based differentiation of microbial function through sediment-hosted aquifers and enrichment of novel symbionts in the deep terrestrial subsurface.</title>
        <authorList>
            <person name="Probst A.J."/>
            <person name="Ladd B."/>
            <person name="Jarett J.K."/>
            <person name="Geller-Mcgrath D.E."/>
            <person name="Sieber C.M.K."/>
            <person name="Emerson J.B."/>
            <person name="Anantharaman K."/>
            <person name="Thomas B.C."/>
            <person name="Malmstrom R."/>
            <person name="Stieglmeier M."/>
            <person name="Klingl A."/>
            <person name="Woyke T."/>
            <person name="Ryan C.M."/>
            <person name="Banfield J.F."/>
        </authorList>
    </citation>
    <scope>NUCLEOTIDE SEQUENCE [LARGE SCALE GENOMIC DNA]</scope>
</reference>
<dbReference type="AlphaFoldDB" id="A0A2M6WR99"/>
<accession>A0A2M6WR99</accession>
<proteinExistence type="predicted"/>
<protein>
    <submittedName>
        <fullName evidence="2">Uncharacterized protein</fullName>
    </submittedName>
</protein>
<sequence>MVSNNFAFYSAKILTELVWDILYFPLWWYSRGLVKLFFSLGDFLANRQKSLALLVWVKNIFRPMYGQYDWQGMLISFLVRLVQIIIRSILMLFWLIVVGLIFIFWLVLPLLVIYEIIFQLFL</sequence>
<keyword evidence="1" id="KW-0472">Membrane</keyword>
<comment type="caution">
    <text evidence="2">The sequence shown here is derived from an EMBL/GenBank/DDBJ whole genome shotgun (WGS) entry which is preliminary data.</text>
</comment>
<evidence type="ECO:0000313" key="3">
    <source>
        <dbReference type="Proteomes" id="UP000228964"/>
    </source>
</evidence>
<organism evidence="2 3">
    <name type="scientific">Candidatus Falkowbacteria bacterium CG10_big_fil_rev_8_21_14_0_10_38_22</name>
    <dbReference type="NCBI Taxonomy" id="1974564"/>
    <lineage>
        <taxon>Bacteria</taxon>
        <taxon>Candidatus Falkowiibacteriota</taxon>
    </lineage>
</organism>
<evidence type="ECO:0000313" key="2">
    <source>
        <dbReference type="EMBL" id="PIT95284.1"/>
    </source>
</evidence>
<keyword evidence="1" id="KW-1133">Transmembrane helix</keyword>
<feature type="transmembrane region" description="Helical" evidence="1">
    <location>
        <begin position="92"/>
        <end position="117"/>
    </location>
</feature>
<gene>
    <name evidence="2" type="ORF">COT96_01625</name>
</gene>